<evidence type="ECO:0000259" key="13">
    <source>
        <dbReference type="PROSITE" id="PS50109"/>
    </source>
</evidence>
<dbReference type="InterPro" id="IPR003661">
    <property type="entry name" value="HisK_dim/P_dom"/>
</dbReference>
<dbReference type="InterPro" id="IPR004358">
    <property type="entry name" value="Sig_transdc_His_kin-like_C"/>
</dbReference>
<dbReference type="Gene3D" id="3.30.565.10">
    <property type="entry name" value="Histidine kinase-like ATPase, C-terminal domain"/>
    <property type="match status" value="1"/>
</dbReference>
<comment type="catalytic activity">
    <reaction evidence="1">
        <text>ATP + protein L-histidine = ADP + protein N-phospho-L-histidine.</text>
        <dbReference type="EC" id="2.7.13.3"/>
    </reaction>
</comment>
<dbReference type="EC" id="2.7.13.3" evidence="3"/>
<comment type="caution">
    <text evidence="15">The sequence shown here is derived from an EMBL/GenBank/DDBJ whole genome shotgun (WGS) entry which is preliminary data.</text>
</comment>
<dbReference type="SMART" id="SM00304">
    <property type="entry name" value="HAMP"/>
    <property type="match status" value="1"/>
</dbReference>
<dbReference type="PROSITE" id="PS50885">
    <property type="entry name" value="HAMP"/>
    <property type="match status" value="1"/>
</dbReference>
<evidence type="ECO:0000313" key="15">
    <source>
        <dbReference type="EMBL" id="TWT40752.1"/>
    </source>
</evidence>
<dbReference type="Gene3D" id="6.10.340.10">
    <property type="match status" value="1"/>
</dbReference>
<dbReference type="EMBL" id="SJPH01000010">
    <property type="protein sequence ID" value="TWT40752.1"/>
    <property type="molecule type" value="Genomic_DNA"/>
</dbReference>
<comment type="subcellular location">
    <subcellularLocation>
        <location evidence="2">Membrane</location>
    </subcellularLocation>
</comment>
<dbReference type="InterPro" id="IPR003594">
    <property type="entry name" value="HATPase_dom"/>
</dbReference>
<keyword evidence="6 12" id="KW-0812">Transmembrane</keyword>
<keyword evidence="10 12" id="KW-0472">Membrane</keyword>
<keyword evidence="16" id="KW-1185">Reference proteome</keyword>
<dbReference type="PRINTS" id="PR00344">
    <property type="entry name" value="BCTRLSENSOR"/>
</dbReference>
<protein>
    <recommendedName>
        <fullName evidence="3">histidine kinase</fullName>
        <ecNumber evidence="3">2.7.13.3</ecNumber>
    </recommendedName>
</protein>
<evidence type="ECO:0000256" key="7">
    <source>
        <dbReference type="ARBA" id="ARBA00022777"/>
    </source>
</evidence>
<evidence type="ECO:0000256" key="8">
    <source>
        <dbReference type="ARBA" id="ARBA00022989"/>
    </source>
</evidence>
<evidence type="ECO:0000256" key="2">
    <source>
        <dbReference type="ARBA" id="ARBA00004370"/>
    </source>
</evidence>
<feature type="region of interest" description="Disordered" evidence="11">
    <location>
        <begin position="107"/>
        <end position="128"/>
    </location>
</feature>
<evidence type="ECO:0000256" key="1">
    <source>
        <dbReference type="ARBA" id="ARBA00000085"/>
    </source>
</evidence>
<feature type="transmembrane region" description="Helical" evidence="12">
    <location>
        <begin position="15"/>
        <end position="36"/>
    </location>
</feature>
<gene>
    <name evidence="15" type="primary">phoR_2</name>
    <name evidence="15" type="ORF">Pla111_31700</name>
</gene>
<dbReference type="InterPro" id="IPR050428">
    <property type="entry name" value="TCS_sensor_his_kinase"/>
</dbReference>
<evidence type="ECO:0000256" key="11">
    <source>
        <dbReference type="SAM" id="MobiDB-lite"/>
    </source>
</evidence>
<evidence type="ECO:0000313" key="16">
    <source>
        <dbReference type="Proteomes" id="UP000318995"/>
    </source>
</evidence>
<keyword evidence="4" id="KW-0597">Phosphoprotein</keyword>
<dbReference type="InterPro" id="IPR005467">
    <property type="entry name" value="His_kinase_dom"/>
</dbReference>
<dbReference type="CDD" id="cd00075">
    <property type="entry name" value="HATPase"/>
    <property type="match status" value="1"/>
</dbReference>
<keyword evidence="5 15" id="KW-0808">Transferase</keyword>
<name>A0A5C5VTC5_9BACT</name>
<dbReference type="InterPro" id="IPR036097">
    <property type="entry name" value="HisK_dim/P_sf"/>
</dbReference>
<evidence type="ECO:0000256" key="9">
    <source>
        <dbReference type="ARBA" id="ARBA00023012"/>
    </source>
</evidence>
<evidence type="ECO:0000256" key="12">
    <source>
        <dbReference type="SAM" id="Phobius"/>
    </source>
</evidence>
<dbReference type="SUPFAM" id="SSF47384">
    <property type="entry name" value="Homodimeric domain of signal transducing histidine kinase"/>
    <property type="match status" value="1"/>
</dbReference>
<dbReference type="PROSITE" id="PS50109">
    <property type="entry name" value="HIS_KIN"/>
    <property type="match status" value="1"/>
</dbReference>
<dbReference type="InterPro" id="IPR003660">
    <property type="entry name" value="HAMP_dom"/>
</dbReference>
<feature type="compositionally biased region" description="Pro residues" evidence="11">
    <location>
        <begin position="112"/>
        <end position="124"/>
    </location>
</feature>
<dbReference type="OrthoDB" id="9786919at2"/>
<evidence type="ECO:0000256" key="6">
    <source>
        <dbReference type="ARBA" id="ARBA00022692"/>
    </source>
</evidence>
<evidence type="ECO:0000256" key="3">
    <source>
        <dbReference type="ARBA" id="ARBA00012438"/>
    </source>
</evidence>
<dbReference type="RefSeq" id="WP_146575364.1">
    <property type="nucleotide sequence ID" value="NZ_SJPH01000010.1"/>
</dbReference>
<dbReference type="SUPFAM" id="SSF55874">
    <property type="entry name" value="ATPase domain of HSP90 chaperone/DNA topoisomerase II/histidine kinase"/>
    <property type="match status" value="1"/>
</dbReference>
<reference evidence="15 16" key="1">
    <citation type="submission" date="2019-02" db="EMBL/GenBank/DDBJ databases">
        <title>Deep-cultivation of Planctomycetes and their phenomic and genomic characterization uncovers novel biology.</title>
        <authorList>
            <person name="Wiegand S."/>
            <person name="Jogler M."/>
            <person name="Boedeker C."/>
            <person name="Pinto D."/>
            <person name="Vollmers J."/>
            <person name="Rivas-Marin E."/>
            <person name="Kohn T."/>
            <person name="Peeters S.H."/>
            <person name="Heuer A."/>
            <person name="Rast P."/>
            <person name="Oberbeckmann S."/>
            <person name="Bunk B."/>
            <person name="Jeske O."/>
            <person name="Meyerdierks A."/>
            <person name="Storesund J.E."/>
            <person name="Kallscheuer N."/>
            <person name="Luecker S."/>
            <person name="Lage O.M."/>
            <person name="Pohl T."/>
            <person name="Merkel B.J."/>
            <person name="Hornburger P."/>
            <person name="Mueller R.-W."/>
            <person name="Bruemmer F."/>
            <person name="Labrenz M."/>
            <person name="Spormann A.M."/>
            <person name="Op Den Camp H."/>
            <person name="Overmann J."/>
            <person name="Amann R."/>
            <person name="Jetten M.S.M."/>
            <person name="Mascher T."/>
            <person name="Medema M.H."/>
            <person name="Devos D.P."/>
            <person name="Kaster A.-K."/>
            <person name="Ovreas L."/>
            <person name="Rohde M."/>
            <person name="Galperin M.Y."/>
            <person name="Jogler C."/>
        </authorList>
    </citation>
    <scope>NUCLEOTIDE SEQUENCE [LARGE SCALE GENOMIC DNA]</scope>
    <source>
        <strain evidence="15 16">Pla111</strain>
    </source>
</reference>
<dbReference type="Gene3D" id="1.10.287.130">
    <property type="match status" value="1"/>
</dbReference>
<dbReference type="PANTHER" id="PTHR45436:SF5">
    <property type="entry name" value="SENSOR HISTIDINE KINASE TRCS"/>
    <property type="match status" value="1"/>
</dbReference>
<sequence length="474" mass="52418">MPIRWIVRLLRSVRFRLALATSLAVAIVAILTIFGLRRSIHWAMSSEIDRGLVEDARELGLILQELGPQGLEPVSDELRRKATGHAQHRWFVRLWDEDEKILWQSELADEAPPSPATTPTPTPSRPSSHLLSIADYRIYRNAAPANPLSISYYEIGSSLDRVRADLERIDQQVFGAALLMLLASPVCGYLLAGLATREVSSMTQQAAGLRPTQLDERLPESGLDDEFDRLAKTINGLLDRIAEFIREKRTFLANAAHELRTPIAAIRSSIEVGLMADRSATEYRELLEQLIEDSESLEVLVNQVLLLSEAYALQDSPSAERVALSTMIERAAEMFSGVAEAGGITLETDIPPDITAHGLKRHLGHVVNNLIDNALKYTPPGGVVRITLRADNEQWIRLVVADTGIGIAEDDLPRIFDRFYRADPARRRDGTRGVGLGLSICKTIVETHRGHIECISRVGEGTRFVVSLPKAALG</sequence>
<feature type="domain" description="HAMP" evidence="14">
    <location>
        <begin position="193"/>
        <end position="246"/>
    </location>
</feature>
<dbReference type="SMART" id="SM00387">
    <property type="entry name" value="HATPase_c"/>
    <property type="match status" value="1"/>
</dbReference>
<dbReference type="InterPro" id="IPR036890">
    <property type="entry name" value="HATPase_C_sf"/>
</dbReference>
<evidence type="ECO:0000259" key="14">
    <source>
        <dbReference type="PROSITE" id="PS50885"/>
    </source>
</evidence>
<keyword evidence="8 12" id="KW-1133">Transmembrane helix</keyword>
<accession>A0A5C5VTC5</accession>
<feature type="domain" description="Histidine kinase" evidence="13">
    <location>
        <begin position="254"/>
        <end position="472"/>
    </location>
</feature>
<dbReference type="FunFam" id="3.30.565.10:FF:000006">
    <property type="entry name" value="Sensor histidine kinase WalK"/>
    <property type="match status" value="1"/>
</dbReference>
<dbReference type="GO" id="GO:0000155">
    <property type="term" value="F:phosphorelay sensor kinase activity"/>
    <property type="evidence" value="ECO:0007669"/>
    <property type="project" value="InterPro"/>
</dbReference>
<dbReference type="SMART" id="SM00388">
    <property type="entry name" value="HisKA"/>
    <property type="match status" value="1"/>
</dbReference>
<organism evidence="15 16">
    <name type="scientific">Botrimarina hoheduenensis</name>
    <dbReference type="NCBI Taxonomy" id="2528000"/>
    <lineage>
        <taxon>Bacteria</taxon>
        <taxon>Pseudomonadati</taxon>
        <taxon>Planctomycetota</taxon>
        <taxon>Planctomycetia</taxon>
        <taxon>Pirellulales</taxon>
        <taxon>Lacipirellulaceae</taxon>
        <taxon>Botrimarina</taxon>
    </lineage>
</organism>
<dbReference type="PANTHER" id="PTHR45436">
    <property type="entry name" value="SENSOR HISTIDINE KINASE YKOH"/>
    <property type="match status" value="1"/>
</dbReference>
<keyword evidence="9" id="KW-0902">Two-component regulatory system</keyword>
<dbReference type="GO" id="GO:0005886">
    <property type="term" value="C:plasma membrane"/>
    <property type="evidence" value="ECO:0007669"/>
    <property type="project" value="TreeGrafter"/>
</dbReference>
<evidence type="ECO:0000256" key="5">
    <source>
        <dbReference type="ARBA" id="ARBA00022679"/>
    </source>
</evidence>
<evidence type="ECO:0000256" key="10">
    <source>
        <dbReference type="ARBA" id="ARBA00023136"/>
    </source>
</evidence>
<dbReference type="AlphaFoldDB" id="A0A5C5VTC5"/>
<dbReference type="Pfam" id="PF00512">
    <property type="entry name" value="HisKA"/>
    <property type="match status" value="1"/>
</dbReference>
<dbReference type="Proteomes" id="UP000318995">
    <property type="component" value="Unassembled WGS sequence"/>
</dbReference>
<proteinExistence type="predicted"/>
<evidence type="ECO:0000256" key="4">
    <source>
        <dbReference type="ARBA" id="ARBA00022553"/>
    </source>
</evidence>
<dbReference type="Pfam" id="PF02518">
    <property type="entry name" value="HATPase_c"/>
    <property type="match status" value="1"/>
</dbReference>
<dbReference type="CDD" id="cd00082">
    <property type="entry name" value="HisKA"/>
    <property type="match status" value="1"/>
</dbReference>
<keyword evidence="7" id="KW-0418">Kinase</keyword>